<dbReference type="GeneID" id="95375837"/>
<dbReference type="PROSITE" id="PS51819">
    <property type="entry name" value="VOC"/>
    <property type="match status" value="1"/>
</dbReference>
<evidence type="ECO:0000313" key="4">
    <source>
        <dbReference type="Proteomes" id="UP000288943"/>
    </source>
</evidence>
<evidence type="ECO:0000259" key="1">
    <source>
        <dbReference type="PROSITE" id="PS51819"/>
    </source>
</evidence>
<dbReference type="Gene3D" id="3.10.180.10">
    <property type="entry name" value="2,3-Dihydroxybiphenyl 1,2-Dioxygenase, domain 1"/>
    <property type="match status" value="1"/>
</dbReference>
<dbReference type="OrthoDB" id="9803079at2"/>
<dbReference type="InterPro" id="IPR029068">
    <property type="entry name" value="Glyas_Bleomycin-R_OHBP_Dase"/>
</dbReference>
<dbReference type="Pfam" id="PF00903">
    <property type="entry name" value="Glyoxalase"/>
    <property type="match status" value="1"/>
</dbReference>
<reference evidence="2 5" key="2">
    <citation type="submission" date="2022-05" db="EMBL/GenBank/DDBJ databases">
        <title>Genome Sequencing of Bee-Associated Microbes.</title>
        <authorList>
            <person name="Dunlap C."/>
        </authorList>
    </citation>
    <scope>NUCLEOTIDE SEQUENCE [LARGE SCALE GENOMIC DNA]</scope>
    <source>
        <strain evidence="2 5">NRRL B-23120</strain>
    </source>
</reference>
<evidence type="ECO:0000313" key="3">
    <source>
        <dbReference type="EMBL" id="QAV18647.1"/>
    </source>
</evidence>
<gene>
    <name evidence="2" type="ORF">M5X16_18000</name>
    <name evidence="3" type="ORF">PC41400_13545</name>
</gene>
<accession>A0A410WWJ4</accession>
<evidence type="ECO:0000313" key="2">
    <source>
        <dbReference type="EMBL" id="MCY9597660.1"/>
    </source>
</evidence>
<feature type="domain" description="VOC" evidence="1">
    <location>
        <begin position="4"/>
        <end position="120"/>
    </location>
</feature>
<dbReference type="AlphaFoldDB" id="A0A410WWJ4"/>
<proteinExistence type="predicted"/>
<dbReference type="EMBL" id="CP026520">
    <property type="protein sequence ID" value="QAV18647.1"/>
    <property type="molecule type" value="Genomic_DNA"/>
</dbReference>
<dbReference type="PANTHER" id="PTHR36437">
    <property type="entry name" value="GLYOXALASE/BLEOMYCIN RESISTANCE PROTEIN/DIOXYGENASE"/>
    <property type="match status" value="1"/>
</dbReference>
<dbReference type="Proteomes" id="UP000288943">
    <property type="component" value="Chromosome"/>
</dbReference>
<sequence length="120" mass="13465">MIKQAGTIAVYVDDQQASLKFWTERAGFAEVANHPMGPDAAWIEVAPPGAQTRLVLYPKAIMPGWEEQKAAVVFECDDIQETYKTLSAKGVRFLEAPNQMPWGTYARFEDIDGNEFLLKQ</sequence>
<name>A0A410WWJ4_9BACL</name>
<dbReference type="RefSeq" id="WP_042227977.1">
    <property type="nucleotide sequence ID" value="NZ_CP026520.1"/>
</dbReference>
<protein>
    <submittedName>
        <fullName evidence="2">VOC family protein</fullName>
    </submittedName>
</protein>
<reference evidence="3 4" key="1">
    <citation type="submission" date="2018-01" db="EMBL/GenBank/DDBJ databases">
        <title>The whole genome sequencing and assembly of Paenibacillus chitinolyticus KCCM 41400 strain.</title>
        <authorList>
            <person name="Kim J.-Y."/>
            <person name="Park M.-K."/>
            <person name="Lee Y.-J."/>
            <person name="Yi H."/>
            <person name="Bahn Y.-S."/>
            <person name="Kim J.F."/>
            <person name="Lee D.-W."/>
        </authorList>
    </citation>
    <scope>NUCLEOTIDE SEQUENCE [LARGE SCALE GENOMIC DNA]</scope>
    <source>
        <strain evidence="3 4">KCCM 41400</strain>
    </source>
</reference>
<dbReference type="SUPFAM" id="SSF54593">
    <property type="entry name" value="Glyoxalase/Bleomycin resistance protein/Dihydroxybiphenyl dioxygenase"/>
    <property type="match status" value="1"/>
</dbReference>
<dbReference type="PANTHER" id="PTHR36437:SF2">
    <property type="entry name" value="GLYOXALASE_BLEOMYCIN RESISTANCE PROTEIN_DIOXYGENASE"/>
    <property type="match status" value="1"/>
</dbReference>
<keyword evidence="5" id="KW-1185">Reference proteome</keyword>
<dbReference type="InterPro" id="IPR004360">
    <property type="entry name" value="Glyas_Fos-R_dOase_dom"/>
</dbReference>
<organism evidence="3 4">
    <name type="scientific">Paenibacillus chitinolyticus</name>
    <dbReference type="NCBI Taxonomy" id="79263"/>
    <lineage>
        <taxon>Bacteria</taxon>
        <taxon>Bacillati</taxon>
        <taxon>Bacillota</taxon>
        <taxon>Bacilli</taxon>
        <taxon>Bacillales</taxon>
        <taxon>Paenibacillaceae</taxon>
        <taxon>Paenibacillus</taxon>
    </lineage>
</organism>
<evidence type="ECO:0000313" key="5">
    <source>
        <dbReference type="Proteomes" id="UP001527202"/>
    </source>
</evidence>
<dbReference type="KEGG" id="pchi:PC41400_13545"/>
<dbReference type="EMBL" id="JAMDMJ010000023">
    <property type="protein sequence ID" value="MCY9597660.1"/>
    <property type="molecule type" value="Genomic_DNA"/>
</dbReference>
<dbReference type="Proteomes" id="UP001527202">
    <property type="component" value="Unassembled WGS sequence"/>
</dbReference>
<dbReference type="InterPro" id="IPR037523">
    <property type="entry name" value="VOC_core"/>
</dbReference>